<protein>
    <recommendedName>
        <fullName evidence="3">Tetracyclin repressor-like C-terminal domain-containing protein</fullName>
    </recommendedName>
</protein>
<dbReference type="Proteomes" id="UP001163203">
    <property type="component" value="Chromosome"/>
</dbReference>
<organism evidence="1 2">
    <name type="scientific">Amycolatopsis cynarae</name>
    <dbReference type="NCBI Taxonomy" id="2995223"/>
    <lineage>
        <taxon>Bacteria</taxon>
        <taxon>Bacillati</taxon>
        <taxon>Actinomycetota</taxon>
        <taxon>Actinomycetes</taxon>
        <taxon>Pseudonocardiales</taxon>
        <taxon>Pseudonocardiaceae</taxon>
        <taxon>Amycolatopsis</taxon>
    </lineage>
</organism>
<name>A0ABY7B2I5_9PSEU</name>
<sequence>MAGLFNLLLQTAVGRWVAQSIEERALVTFVREAFDQLCSTVARVGEPSG</sequence>
<proteinExistence type="predicted"/>
<gene>
    <name evidence="1" type="ORF">ORV05_34430</name>
</gene>
<evidence type="ECO:0000313" key="1">
    <source>
        <dbReference type="EMBL" id="WAL65898.1"/>
    </source>
</evidence>
<dbReference type="EMBL" id="CP113836">
    <property type="protein sequence ID" value="WAL65898.1"/>
    <property type="molecule type" value="Genomic_DNA"/>
</dbReference>
<accession>A0ABY7B2I5</accession>
<dbReference type="RefSeq" id="WP_268756044.1">
    <property type="nucleotide sequence ID" value="NZ_CP113836.1"/>
</dbReference>
<evidence type="ECO:0000313" key="2">
    <source>
        <dbReference type="Proteomes" id="UP001163203"/>
    </source>
</evidence>
<evidence type="ECO:0008006" key="3">
    <source>
        <dbReference type="Google" id="ProtNLM"/>
    </source>
</evidence>
<reference evidence="1" key="1">
    <citation type="submission" date="2022-11" db="EMBL/GenBank/DDBJ databases">
        <authorList>
            <person name="Mo P."/>
        </authorList>
    </citation>
    <scope>NUCLEOTIDE SEQUENCE</scope>
    <source>
        <strain evidence="1">HUAS 11-8</strain>
    </source>
</reference>
<keyword evidence="2" id="KW-1185">Reference proteome</keyword>